<evidence type="ECO:0000256" key="10">
    <source>
        <dbReference type="ARBA" id="ARBA00049117"/>
    </source>
</evidence>
<dbReference type="GO" id="GO:0005525">
    <property type="term" value="F:GTP binding"/>
    <property type="evidence" value="ECO:0007669"/>
    <property type="project" value="UniProtKB-KW"/>
</dbReference>
<keyword evidence="2 11" id="KW-0812">Transmembrane</keyword>
<evidence type="ECO:0000256" key="11">
    <source>
        <dbReference type="SAM" id="Phobius"/>
    </source>
</evidence>
<dbReference type="GO" id="GO:0003924">
    <property type="term" value="F:GTPase activity"/>
    <property type="evidence" value="ECO:0007669"/>
    <property type="project" value="InterPro"/>
</dbReference>
<keyword evidence="4" id="KW-0378">Hydrolase</keyword>
<dbReference type="SUPFAM" id="SSF48340">
    <property type="entry name" value="Interferon-induced guanylate-binding protein 1 (GBP1), C-terminal domain"/>
    <property type="match status" value="1"/>
</dbReference>
<reference evidence="12" key="2">
    <citation type="submission" date="2025-09" db="UniProtKB">
        <authorList>
            <consortium name="Ensembl"/>
        </authorList>
    </citation>
    <scope>IDENTIFICATION</scope>
</reference>
<evidence type="ECO:0000256" key="3">
    <source>
        <dbReference type="ARBA" id="ARBA00022741"/>
    </source>
</evidence>
<keyword evidence="9 11" id="KW-0472">Membrane</keyword>
<evidence type="ECO:0000256" key="8">
    <source>
        <dbReference type="ARBA" id="ARBA00023134"/>
    </source>
</evidence>
<dbReference type="GO" id="GO:0005789">
    <property type="term" value="C:endoplasmic reticulum membrane"/>
    <property type="evidence" value="ECO:0007669"/>
    <property type="project" value="UniProtKB-SubCell"/>
</dbReference>
<proteinExistence type="predicted"/>
<evidence type="ECO:0000256" key="9">
    <source>
        <dbReference type="ARBA" id="ARBA00023136"/>
    </source>
</evidence>
<comment type="subcellular location">
    <subcellularLocation>
        <location evidence="1">Endoplasmic reticulum membrane</location>
        <topology evidence="1">Multi-pass membrane protein</topology>
    </subcellularLocation>
</comment>
<dbReference type="FunFam" id="1.20.58.420:FF:000001">
    <property type="entry name" value="Atlastin-1 isoform 1"/>
    <property type="match status" value="1"/>
</dbReference>
<keyword evidence="7 11" id="KW-1133">Transmembrane helix</keyword>
<evidence type="ECO:0000256" key="2">
    <source>
        <dbReference type="ARBA" id="ARBA00022692"/>
    </source>
</evidence>
<sequence length="208" mass="23434">LFKATAEANNLAAVAGAKDLYNKSMEQICGGDKPYISPAELERRHTELLQTSVRHFRSVKKMGGEDFCRRYQEQLEAELNESYTNFTKHNDGKNIFFAARTPAMLFAVMFVMYVVSLVTGFVGISYVAVLCNLVMGVALTALCIWAYVKYSGKFRDVGRVIDIVAETLWEQVRRNAKSLISANKTETSLKMFAPVFPSSKFQQKDDKN</sequence>
<accession>A0A8C7ZEG2</accession>
<dbReference type="InterPro" id="IPR036543">
    <property type="entry name" value="Guanylate-bd_C_sf"/>
</dbReference>
<keyword evidence="13" id="KW-1185">Reference proteome</keyword>
<dbReference type="Gene3D" id="1.20.58.420">
    <property type="entry name" value="AHSP"/>
    <property type="match status" value="1"/>
</dbReference>
<evidence type="ECO:0000256" key="4">
    <source>
        <dbReference type="ARBA" id="ARBA00022801"/>
    </source>
</evidence>
<evidence type="ECO:0000256" key="7">
    <source>
        <dbReference type="ARBA" id="ARBA00022989"/>
    </source>
</evidence>
<evidence type="ECO:0000313" key="13">
    <source>
        <dbReference type="Proteomes" id="UP000694383"/>
    </source>
</evidence>
<dbReference type="Proteomes" id="UP000694383">
    <property type="component" value="Unplaced"/>
</dbReference>
<keyword evidence="8" id="KW-0342">GTP-binding</keyword>
<feature type="transmembrane region" description="Helical" evidence="11">
    <location>
        <begin position="95"/>
        <end position="118"/>
    </location>
</feature>
<evidence type="ECO:0000256" key="6">
    <source>
        <dbReference type="ARBA" id="ARBA00022842"/>
    </source>
</evidence>
<name>A0A8C7ZEG2_9TELE</name>
<evidence type="ECO:0000256" key="5">
    <source>
        <dbReference type="ARBA" id="ARBA00022824"/>
    </source>
</evidence>
<protein>
    <recommendedName>
        <fullName evidence="14">Atlastin-2</fullName>
    </recommendedName>
</protein>
<keyword evidence="3" id="KW-0547">Nucleotide-binding</keyword>
<comment type="catalytic activity">
    <reaction evidence="10">
        <text>GTP + H2O = GDP + phosphate + H(+)</text>
        <dbReference type="Rhea" id="RHEA:19669"/>
        <dbReference type="ChEBI" id="CHEBI:15377"/>
        <dbReference type="ChEBI" id="CHEBI:15378"/>
        <dbReference type="ChEBI" id="CHEBI:37565"/>
        <dbReference type="ChEBI" id="CHEBI:43474"/>
        <dbReference type="ChEBI" id="CHEBI:58189"/>
    </reaction>
    <physiologicalReaction direction="left-to-right" evidence="10">
        <dbReference type="Rhea" id="RHEA:19670"/>
    </physiologicalReaction>
</comment>
<dbReference type="Ensembl" id="ENSOSIT00000044441.1">
    <property type="protein sequence ID" value="ENSOSIP00000042213.1"/>
    <property type="gene ID" value="ENSOSIG00000020386.1"/>
</dbReference>
<feature type="transmembrane region" description="Helical" evidence="11">
    <location>
        <begin position="124"/>
        <end position="148"/>
    </location>
</feature>
<evidence type="ECO:0000256" key="1">
    <source>
        <dbReference type="ARBA" id="ARBA00004477"/>
    </source>
</evidence>
<dbReference type="GeneTree" id="ENSGT00940000155710"/>
<keyword evidence="5" id="KW-0256">Endoplasmic reticulum</keyword>
<organism evidence="12 13">
    <name type="scientific">Oryzias sinensis</name>
    <name type="common">Chinese medaka</name>
    <dbReference type="NCBI Taxonomy" id="183150"/>
    <lineage>
        <taxon>Eukaryota</taxon>
        <taxon>Metazoa</taxon>
        <taxon>Chordata</taxon>
        <taxon>Craniata</taxon>
        <taxon>Vertebrata</taxon>
        <taxon>Euteleostomi</taxon>
        <taxon>Actinopterygii</taxon>
        <taxon>Neopterygii</taxon>
        <taxon>Teleostei</taxon>
        <taxon>Neoteleostei</taxon>
        <taxon>Acanthomorphata</taxon>
        <taxon>Ovalentaria</taxon>
        <taxon>Atherinomorphae</taxon>
        <taxon>Beloniformes</taxon>
        <taxon>Adrianichthyidae</taxon>
        <taxon>Oryziinae</taxon>
        <taxon>Oryzias</taxon>
    </lineage>
</organism>
<reference evidence="12" key="1">
    <citation type="submission" date="2025-08" db="UniProtKB">
        <authorList>
            <consortium name="Ensembl"/>
        </authorList>
    </citation>
    <scope>IDENTIFICATION</scope>
</reference>
<keyword evidence="6" id="KW-0460">Magnesium</keyword>
<evidence type="ECO:0008006" key="14">
    <source>
        <dbReference type="Google" id="ProtNLM"/>
    </source>
</evidence>
<dbReference type="AlphaFoldDB" id="A0A8C7ZEG2"/>
<evidence type="ECO:0000313" key="12">
    <source>
        <dbReference type="Ensembl" id="ENSOSIP00000042213.1"/>
    </source>
</evidence>